<feature type="region of interest" description="Disordered" evidence="1">
    <location>
        <begin position="41"/>
        <end position="77"/>
    </location>
</feature>
<dbReference type="Proteomes" id="UP000729402">
    <property type="component" value="Unassembled WGS sequence"/>
</dbReference>
<name>A0A8J5WSB2_ZIZPA</name>
<evidence type="ECO:0000313" key="2">
    <source>
        <dbReference type="EMBL" id="KAG8093967.1"/>
    </source>
</evidence>
<comment type="caution">
    <text evidence="2">The sequence shown here is derived from an EMBL/GenBank/DDBJ whole genome shotgun (WGS) entry which is preliminary data.</text>
</comment>
<evidence type="ECO:0000256" key="1">
    <source>
        <dbReference type="SAM" id="MobiDB-lite"/>
    </source>
</evidence>
<evidence type="ECO:0000313" key="3">
    <source>
        <dbReference type="Proteomes" id="UP000729402"/>
    </source>
</evidence>
<accession>A0A8J5WSB2</accession>
<feature type="compositionally biased region" description="Low complexity" evidence="1">
    <location>
        <begin position="59"/>
        <end position="77"/>
    </location>
</feature>
<organism evidence="2 3">
    <name type="scientific">Zizania palustris</name>
    <name type="common">Northern wild rice</name>
    <dbReference type="NCBI Taxonomy" id="103762"/>
    <lineage>
        <taxon>Eukaryota</taxon>
        <taxon>Viridiplantae</taxon>
        <taxon>Streptophyta</taxon>
        <taxon>Embryophyta</taxon>
        <taxon>Tracheophyta</taxon>
        <taxon>Spermatophyta</taxon>
        <taxon>Magnoliopsida</taxon>
        <taxon>Liliopsida</taxon>
        <taxon>Poales</taxon>
        <taxon>Poaceae</taxon>
        <taxon>BOP clade</taxon>
        <taxon>Oryzoideae</taxon>
        <taxon>Oryzeae</taxon>
        <taxon>Zizaniinae</taxon>
        <taxon>Zizania</taxon>
    </lineage>
</organism>
<keyword evidence="3" id="KW-1185">Reference proteome</keyword>
<dbReference type="EMBL" id="JAAALK010000080">
    <property type="protein sequence ID" value="KAG8093967.1"/>
    <property type="molecule type" value="Genomic_DNA"/>
</dbReference>
<reference evidence="2" key="1">
    <citation type="journal article" date="2021" name="bioRxiv">
        <title>Whole Genome Assembly and Annotation of Northern Wild Rice, Zizania palustris L., Supports a Whole Genome Duplication in the Zizania Genus.</title>
        <authorList>
            <person name="Haas M."/>
            <person name="Kono T."/>
            <person name="Macchietto M."/>
            <person name="Millas R."/>
            <person name="McGilp L."/>
            <person name="Shao M."/>
            <person name="Duquette J."/>
            <person name="Hirsch C.N."/>
            <person name="Kimball J."/>
        </authorList>
    </citation>
    <scope>NUCLEOTIDE SEQUENCE</scope>
    <source>
        <tissue evidence="2">Fresh leaf tissue</tissue>
    </source>
</reference>
<dbReference type="AlphaFoldDB" id="A0A8J5WSB2"/>
<proteinExistence type="predicted"/>
<reference evidence="2" key="2">
    <citation type="submission" date="2021-02" db="EMBL/GenBank/DDBJ databases">
        <authorList>
            <person name="Kimball J.A."/>
            <person name="Haas M.W."/>
            <person name="Macchietto M."/>
            <person name="Kono T."/>
            <person name="Duquette J."/>
            <person name="Shao M."/>
        </authorList>
    </citation>
    <scope>NUCLEOTIDE SEQUENCE</scope>
    <source>
        <tissue evidence="2">Fresh leaf tissue</tissue>
    </source>
</reference>
<dbReference type="OrthoDB" id="649353at2759"/>
<gene>
    <name evidence="2" type="ORF">GUJ93_ZPchr0012g21065</name>
</gene>
<sequence length="77" mass="8321">MLILEVGIWLLPFTLLVAPMRRMVHLVRELRRIVLAAVAADRRRSRPPTSGEVWSRLGSSSSSSSAAAATADMASSS</sequence>
<protein>
    <submittedName>
        <fullName evidence="2">Uncharacterized protein</fullName>
    </submittedName>
</protein>